<dbReference type="Pfam" id="PF13894">
    <property type="entry name" value="zf-C2H2_4"/>
    <property type="match status" value="1"/>
</dbReference>
<dbReference type="Gene3D" id="3.30.160.60">
    <property type="entry name" value="Classic Zinc Finger"/>
    <property type="match status" value="5"/>
</dbReference>
<sequence>MDGCSFCTNRCVGPFRHILTICEEYRADLEPVLQKLNATATLLPIAEGYQTCDQCRRRIISSHGIPESYFQIMPSSEVVSVKVEPDVDFDRLRQGGEEEDEEFLPLEPETELRIDEEDQGDFLFSGLDDRLTVENRKESLPQEPAVKTRRKKLKLDQSASFGVVIKRNRVFPIRHRCPFCNKGFADKYLMTTHIRWHTGEKPFKCEHCDKSFCENSKLKLHMRTHTGERPYVCPHCGKGFTQSVTLKIHIRIHTRETPYVCEICNRGFTQSYNLTVHLRNQHNEVTIYRGREVGILPEYRCEQCGKIYRSPKSFQLHVKMHGSGKLFDCKKCGKQYTYVHKCKLDGGADKSKVYPCQVCGLEFKHHQSVIYHMSSKHNRFGYEEGWVGKGQEEKEDSKEGIVDLRQFVESSLVS</sequence>
<feature type="domain" description="C2H2-type" evidence="5">
    <location>
        <begin position="175"/>
        <end position="202"/>
    </location>
</feature>
<evidence type="ECO:0000313" key="6">
    <source>
        <dbReference type="EnsemblMetazoa" id="AALFPA23_009296.P12772"/>
    </source>
</evidence>
<keyword evidence="1" id="KW-0479">Metal-binding</keyword>
<evidence type="ECO:0000256" key="2">
    <source>
        <dbReference type="ARBA" id="ARBA00022771"/>
    </source>
</evidence>
<dbReference type="GeneID" id="109400247"/>
<evidence type="ECO:0000256" key="3">
    <source>
        <dbReference type="ARBA" id="ARBA00022833"/>
    </source>
</evidence>
<dbReference type="PANTHER" id="PTHR23235">
    <property type="entry name" value="KRUEPPEL-LIKE TRANSCRIPTION FACTOR"/>
    <property type="match status" value="1"/>
</dbReference>
<evidence type="ECO:0000256" key="4">
    <source>
        <dbReference type="PROSITE-ProRule" id="PRU00042"/>
    </source>
</evidence>
<dbReference type="EnsemblMetazoa" id="AALFPA23_009296.R12775">
    <property type="protein sequence ID" value="AALFPA23_009296.P12775"/>
    <property type="gene ID" value="AALFPA23_009296"/>
</dbReference>
<proteinExistence type="predicted"/>
<dbReference type="Pfam" id="PF00096">
    <property type="entry name" value="zf-C2H2"/>
    <property type="match status" value="4"/>
</dbReference>
<dbReference type="RefSeq" id="XP_062706281.1">
    <property type="nucleotide sequence ID" value="XM_062850297.1"/>
</dbReference>
<dbReference type="Proteomes" id="UP000069940">
    <property type="component" value="Unassembled WGS sequence"/>
</dbReference>
<name>A0ABM1YHV2_AEDAL</name>
<feature type="domain" description="C2H2-type" evidence="5">
    <location>
        <begin position="203"/>
        <end position="230"/>
    </location>
</feature>
<feature type="domain" description="C2H2-type" evidence="5">
    <location>
        <begin position="259"/>
        <end position="282"/>
    </location>
</feature>
<reference evidence="6" key="2">
    <citation type="submission" date="2025-05" db="UniProtKB">
        <authorList>
            <consortium name="EnsemblMetazoa"/>
        </authorList>
    </citation>
    <scope>IDENTIFICATION</scope>
    <source>
        <strain evidence="6">Foshan</strain>
    </source>
</reference>
<protein>
    <recommendedName>
        <fullName evidence="5">C2H2-type domain-containing protein</fullName>
    </recommendedName>
</protein>
<dbReference type="PROSITE" id="PS50157">
    <property type="entry name" value="ZINC_FINGER_C2H2_2"/>
    <property type="match status" value="6"/>
</dbReference>
<feature type="domain" description="C2H2-type" evidence="5">
    <location>
        <begin position="231"/>
        <end position="258"/>
    </location>
</feature>
<evidence type="ECO:0000259" key="5">
    <source>
        <dbReference type="PROSITE" id="PS50157"/>
    </source>
</evidence>
<dbReference type="RefSeq" id="XP_062706279.1">
    <property type="nucleotide sequence ID" value="XM_062850295.1"/>
</dbReference>
<dbReference type="InterPro" id="IPR013087">
    <property type="entry name" value="Znf_C2H2_type"/>
</dbReference>
<organism evidence="6 7">
    <name type="scientific">Aedes albopictus</name>
    <name type="common">Asian tiger mosquito</name>
    <name type="synonym">Stegomyia albopicta</name>
    <dbReference type="NCBI Taxonomy" id="7160"/>
    <lineage>
        <taxon>Eukaryota</taxon>
        <taxon>Metazoa</taxon>
        <taxon>Ecdysozoa</taxon>
        <taxon>Arthropoda</taxon>
        <taxon>Hexapoda</taxon>
        <taxon>Insecta</taxon>
        <taxon>Pterygota</taxon>
        <taxon>Neoptera</taxon>
        <taxon>Endopterygota</taxon>
        <taxon>Diptera</taxon>
        <taxon>Nematocera</taxon>
        <taxon>Culicoidea</taxon>
        <taxon>Culicidae</taxon>
        <taxon>Culicinae</taxon>
        <taxon>Aedini</taxon>
        <taxon>Aedes</taxon>
        <taxon>Stegomyia</taxon>
    </lineage>
</organism>
<dbReference type="InterPro" id="IPR036236">
    <property type="entry name" value="Znf_C2H2_sf"/>
</dbReference>
<feature type="domain" description="C2H2-type" evidence="5">
    <location>
        <begin position="354"/>
        <end position="377"/>
    </location>
</feature>
<dbReference type="EnsemblMetazoa" id="AALFPA23_009296.R12773">
    <property type="protein sequence ID" value="AALFPA23_009296.P12773"/>
    <property type="gene ID" value="AALFPA23_009296"/>
</dbReference>
<dbReference type="EnsemblMetazoa" id="AALFPA23_009296.R12772">
    <property type="protein sequence ID" value="AALFPA23_009296.P12772"/>
    <property type="gene ID" value="AALFPA23_009296"/>
</dbReference>
<accession>A0ABM1YHV2</accession>
<dbReference type="RefSeq" id="XP_019528269.3">
    <property type="nucleotide sequence ID" value="XM_019672724.3"/>
</dbReference>
<dbReference type="SUPFAM" id="SSF57667">
    <property type="entry name" value="beta-beta-alpha zinc fingers"/>
    <property type="match status" value="3"/>
</dbReference>
<keyword evidence="2 4" id="KW-0863">Zinc-finger</keyword>
<dbReference type="PROSITE" id="PS00028">
    <property type="entry name" value="ZINC_FINGER_C2H2_1"/>
    <property type="match status" value="6"/>
</dbReference>
<dbReference type="SMART" id="SM00355">
    <property type="entry name" value="ZnF_C2H2"/>
    <property type="match status" value="6"/>
</dbReference>
<keyword evidence="7" id="KW-1185">Reference proteome</keyword>
<evidence type="ECO:0000256" key="1">
    <source>
        <dbReference type="ARBA" id="ARBA00022723"/>
    </source>
</evidence>
<dbReference type="EnsemblMetazoa" id="AALFPA23_009296.R12774">
    <property type="protein sequence ID" value="AALFPA23_009296.P12774"/>
    <property type="gene ID" value="AALFPA23_009296"/>
</dbReference>
<dbReference type="PANTHER" id="PTHR23235:SF120">
    <property type="entry name" value="KRUPPEL-LIKE FACTOR 15"/>
    <property type="match status" value="1"/>
</dbReference>
<reference evidence="7" key="1">
    <citation type="journal article" date="2015" name="Proc. Natl. Acad. Sci. U.S.A.">
        <title>Genome sequence of the Asian Tiger mosquito, Aedes albopictus, reveals insights into its biology, genetics, and evolution.</title>
        <authorList>
            <person name="Chen X.G."/>
            <person name="Jiang X."/>
            <person name="Gu J."/>
            <person name="Xu M."/>
            <person name="Wu Y."/>
            <person name="Deng Y."/>
            <person name="Zhang C."/>
            <person name="Bonizzoni M."/>
            <person name="Dermauw W."/>
            <person name="Vontas J."/>
            <person name="Armbruster P."/>
            <person name="Huang X."/>
            <person name="Yang Y."/>
            <person name="Zhang H."/>
            <person name="He W."/>
            <person name="Peng H."/>
            <person name="Liu Y."/>
            <person name="Wu K."/>
            <person name="Chen J."/>
            <person name="Lirakis M."/>
            <person name="Topalis P."/>
            <person name="Van Leeuwen T."/>
            <person name="Hall A.B."/>
            <person name="Jiang X."/>
            <person name="Thorpe C."/>
            <person name="Mueller R.L."/>
            <person name="Sun C."/>
            <person name="Waterhouse R.M."/>
            <person name="Yan G."/>
            <person name="Tu Z.J."/>
            <person name="Fang X."/>
            <person name="James A.A."/>
        </authorList>
    </citation>
    <scope>NUCLEOTIDE SEQUENCE [LARGE SCALE GENOMIC DNA]</scope>
    <source>
        <strain evidence="7">Foshan</strain>
    </source>
</reference>
<feature type="domain" description="C2H2-type" evidence="5">
    <location>
        <begin position="299"/>
        <end position="326"/>
    </location>
</feature>
<evidence type="ECO:0000313" key="7">
    <source>
        <dbReference type="Proteomes" id="UP000069940"/>
    </source>
</evidence>
<dbReference type="RefSeq" id="XP_029723310.2">
    <property type="nucleotide sequence ID" value="XM_029867450.2"/>
</dbReference>
<keyword evidence="3" id="KW-0862">Zinc</keyword>